<proteinExistence type="predicted"/>
<name>A0A3S5BC18_9PLAT</name>
<comment type="caution">
    <text evidence="3">The sequence shown here is derived from an EMBL/GenBank/DDBJ whole genome shotgun (WGS) entry which is preliminary data.</text>
</comment>
<gene>
    <name evidence="3" type="ORF">PXEA_LOCUS12463</name>
</gene>
<sequence>MRLLFLLFCVLTIIVVVVATTTTTVNVTTTSDEYESTLVPSLRQRMLYLGIVLPVLFYTLFSFIFDTANSIGLLLQPANRLESSRLGSSKAIRALRLIRATQGSGNLILHPSLSLFYLASLSAFCWASDPSKDIGALSNHLFSVGKDGLLVRHTFNGNPVLWYFSFHHDGFAKLPSRSRWHGVSAYFT</sequence>
<keyword evidence="1" id="KW-0472">Membrane</keyword>
<feature type="signal peptide" evidence="2">
    <location>
        <begin position="1"/>
        <end position="19"/>
    </location>
</feature>
<feature type="transmembrane region" description="Helical" evidence="1">
    <location>
        <begin position="46"/>
        <end position="65"/>
    </location>
</feature>
<evidence type="ECO:0000256" key="1">
    <source>
        <dbReference type="SAM" id="Phobius"/>
    </source>
</evidence>
<feature type="chain" id="PRO_5018700028" description="G-protein coupled receptors family 1 profile domain-containing protein" evidence="2">
    <location>
        <begin position="20"/>
        <end position="188"/>
    </location>
</feature>
<dbReference type="AlphaFoldDB" id="A0A3S5BC18"/>
<accession>A0A3S5BC18</accession>
<dbReference type="EMBL" id="CAAALY010039715">
    <property type="protein sequence ID" value="VEL19023.1"/>
    <property type="molecule type" value="Genomic_DNA"/>
</dbReference>
<evidence type="ECO:0000256" key="2">
    <source>
        <dbReference type="SAM" id="SignalP"/>
    </source>
</evidence>
<reference evidence="3" key="1">
    <citation type="submission" date="2018-11" db="EMBL/GenBank/DDBJ databases">
        <authorList>
            <consortium name="Pathogen Informatics"/>
        </authorList>
    </citation>
    <scope>NUCLEOTIDE SEQUENCE</scope>
</reference>
<evidence type="ECO:0008006" key="5">
    <source>
        <dbReference type="Google" id="ProtNLM"/>
    </source>
</evidence>
<keyword evidence="1" id="KW-0812">Transmembrane</keyword>
<evidence type="ECO:0000313" key="3">
    <source>
        <dbReference type="EMBL" id="VEL19023.1"/>
    </source>
</evidence>
<organism evidence="3 4">
    <name type="scientific">Protopolystoma xenopodis</name>
    <dbReference type="NCBI Taxonomy" id="117903"/>
    <lineage>
        <taxon>Eukaryota</taxon>
        <taxon>Metazoa</taxon>
        <taxon>Spiralia</taxon>
        <taxon>Lophotrochozoa</taxon>
        <taxon>Platyhelminthes</taxon>
        <taxon>Monogenea</taxon>
        <taxon>Polyopisthocotylea</taxon>
        <taxon>Polystomatidea</taxon>
        <taxon>Polystomatidae</taxon>
        <taxon>Protopolystoma</taxon>
    </lineage>
</organism>
<keyword evidence="1" id="KW-1133">Transmembrane helix</keyword>
<keyword evidence="4" id="KW-1185">Reference proteome</keyword>
<dbReference type="Proteomes" id="UP000784294">
    <property type="component" value="Unassembled WGS sequence"/>
</dbReference>
<keyword evidence="2" id="KW-0732">Signal</keyword>
<evidence type="ECO:0000313" key="4">
    <source>
        <dbReference type="Proteomes" id="UP000784294"/>
    </source>
</evidence>
<protein>
    <recommendedName>
        <fullName evidence="5">G-protein coupled receptors family 1 profile domain-containing protein</fullName>
    </recommendedName>
</protein>